<dbReference type="InterPro" id="IPR005039">
    <property type="entry name" value="Ant_C"/>
</dbReference>
<protein>
    <submittedName>
        <fullName evidence="2">Antirepressor</fullName>
    </submittedName>
</protein>
<comment type="caution">
    <text evidence="2">The sequence shown here is derived from an EMBL/GenBank/DDBJ whole genome shotgun (WGS) entry which is preliminary data.</text>
</comment>
<dbReference type="SMART" id="SM01040">
    <property type="entry name" value="Bro-N"/>
    <property type="match status" value="1"/>
</dbReference>
<dbReference type="PROSITE" id="PS51750">
    <property type="entry name" value="BRO_N"/>
    <property type="match status" value="1"/>
</dbReference>
<name>A0AA37CWH6_AERCA</name>
<dbReference type="Proteomes" id="UP000886934">
    <property type="component" value="Unassembled WGS sequence"/>
</dbReference>
<dbReference type="PANTHER" id="PTHR36180">
    <property type="entry name" value="DNA-BINDING PROTEIN-RELATED-RELATED"/>
    <property type="match status" value="1"/>
</dbReference>
<reference evidence="2" key="1">
    <citation type="submission" date="2021-07" db="EMBL/GenBank/DDBJ databases">
        <title>Draft genome sequence of carbapenem-resistant Aeromonas spp. in Japan.</title>
        <authorList>
            <person name="Maehana S."/>
            <person name="Suzuki M."/>
            <person name="Kitasato H."/>
        </authorList>
    </citation>
    <scope>NUCLEOTIDE SEQUENCE</scope>
    <source>
        <strain evidence="2">KAM351</strain>
    </source>
</reference>
<dbReference type="EMBL" id="BPNN01000022">
    <property type="protein sequence ID" value="GJA63220.1"/>
    <property type="molecule type" value="Genomic_DNA"/>
</dbReference>
<evidence type="ECO:0000313" key="2">
    <source>
        <dbReference type="EMBL" id="GJA63220.1"/>
    </source>
</evidence>
<sequence length="262" mass="28826">MTNLISKAFEGHNIRIITDQHGEPWFVAKDVSIALGYRDAANMTRNLKEHQQGTQNVSTPGGTQKMAVINEPGLYRAVLKSRIESAERFQDWVTDEVLPSIRKHGGYIAGQEQDAPELIMAKALMVAQSVIDRKSQELAAAQQTIAANAPAVAFAGLVAEDDKGVLLGNFAKAIGFGPRKIFPLLHELRILMQGGNRHNLPFQEYLDRGYFKVVEKPYNANGETRISFITHVTGKGQQWLTKRLLDLGYLKASAGSASLEGI</sequence>
<accession>A0AA37CWH6</accession>
<evidence type="ECO:0000259" key="1">
    <source>
        <dbReference type="PROSITE" id="PS51750"/>
    </source>
</evidence>
<dbReference type="AlphaFoldDB" id="A0AA37CWH6"/>
<dbReference type="Pfam" id="PF02498">
    <property type="entry name" value="Bro-N"/>
    <property type="match status" value="1"/>
</dbReference>
<dbReference type="Pfam" id="PF03374">
    <property type="entry name" value="ANT"/>
    <property type="match status" value="1"/>
</dbReference>
<dbReference type="RefSeq" id="WP_223940123.1">
    <property type="nucleotide sequence ID" value="NZ_AP024948.1"/>
</dbReference>
<organism evidence="2 3">
    <name type="scientific">Aeromonas caviae</name>
    <name type="common">Aeromonas punctata</name>
    <dbReference type="NCBI Taxonomy" id="648"/>
    <lineage>
        <taxon>Bacteria</taxon>
        <taxon>Pseudomonadati</taxon>
        <taxon>Pseudomonadota</taxon>
        <taxon>Gammaproteobacteria</taxon>
        <taxon>Aeromonadales</taxon>
        <taxon>Aeromonadaceae</taxon>
        <taxon>Aeromonas</taxon>
    </lineage>
</organism>
<dbReference type="InterPro" id="IPR003497">
    <property type="entry name" value="BRO_N_domain"/>
</dbReference>
<gene>
    <name evidence="2" type="ORF">KAM351_18310</name>
</gene>
<dbReference type="PANTHER" id="PTHR36180:SF2">
    <property type="entry name" value="BRO FAMILY PROTEIN"/>
    <property type="match status" value="1"/>
</dbReference>
<proteinExistence type="predicted"/>
<dbReference type="GO" id="GO:0003677">
    <property type="term" value="F:DNA binding"/>
    <property type="evidence" value="ECO:0007669"/>
    <property type="project" value="InterPro"/>
</dbReference>
<feature type="domain" description="Bro-N" evidence="1">
    <location>
        <begin position="1"/>
        <end position="105"/>
    </location>
</feature>
<evidence type="ECO:0000313" key="3">
    <source>
        <dbReference type="Proteomes" id="UP000886934"/>
    </source>
</evidence>